<name>A0AAV3YT31_9GAST</name>
<dbReference type="Proteomes" id="UP000735302">
    <property type="component" value="Unassembled WGS sequence"/>
</dbReference>
<gene>
    <name evidence="1" type="ORF">PoB_001180200</name>
</gene>
<accession>A0AAV3YT31</accession>
<proteinExistence type="predicted"/>
<reference evidence="1 2" key="1">
    <citation type="journal article" date="2021" name="Elife">
        <title>Chloroplast acquisition without the gene transfer in kleptoplastic sea slugs, Plakobranchus ocellatus.</title>
        <authorList>
            <person name="Maeda T."/>
            <person name="Takahashi S."/>
            <person name="Yoshida T."/>
            <person name="Shimamura S."/>
            <person name="Takaki Y."/>
            <person name="Nagai Y."/>
            <person name="Toyoda A."/>
            <person name="Suzuki Y."/>
            <person name="Arimoto A."/>
            <person name="Ishii H."/>
            <person name="Satoh N."/>
            <person name="Nishiyama T."/>
            <person name="Hasebe M."/>
            <person name="Maruyama T."/>
            <person name="Minagawa J."/>
            <person name="Obokata J."/>
            <person name="Shigenobu S."/>
        </authorList>
    </citation>
    <scope>NUCLEOTIDE SEQUENCE [LARGE SCALE GENOMIC DNA]</scope>
</reference>
<protein>
    <submittedName>
        <fullName evidence="1">Uncharacterized protein</fullName>
    </submittedName>
</protein>
<evidence type="ECO:0000313" key="1">
    <source>
        <dbReference type="EMBL" id="GFN85296.1"/>
    </source>
</evidence>
<evidence type="ECO:0000313" key="2">
    <source>
        <dbReference type="Proteomes" id="UP000735302"/>
    </source>
</evidence>
<keyword evidence="2" id="KW-1185">Reference proteome</keyword>
<sequence>MLKTQIIPRPIRKGQRELQEVGQLSSLPERLKEGFQGKQKASNQKNSGKMFFVIRNQMQQRMLKRPWLRMFTKLCVHGARILLEIGRQIQDLRNPLVSMECCFIESHLDSRAQTLKAVSWLPSEPKKKGMPLWCKDFAEYRNANSRLTKSGLFGEPTLHPAVTLSDYKMCDSRHPLLELRSLISAVLGISTVNQVIRPRDVNGALYHSLEDPDEMGRKERAFDFKQ</sequence>
<dbReference type="EMBL" id="BLXT01001405">
    <property type="protein sequence ID" value="GFN85296.1"/>
    <property type="molecule type" value="Genomic_DNA"/>
</dbReference>
<organism evidence="1 2">
    <name type="scientific">Plakobranchus ocellatus</name>
    <dbReference type="NCBI Taxonomy" id="259542"/>
    <lineage>
        <taxon>Eukaryota</taxon>
        <taxon>Metazoa</taxon>
        <taxon>Spiralia</taxon>
        <taxon>Lophotrochozoa</taxon>
        <taxon>Mollusca</taxon>
        <taxon>Gastropoda</taxon>
        <taxon>Heterobranchia</taxon>
        <taxon>Euthyneura</taxon>
        <taxon>Panpulmonata</taxon>
        <taxon>Sacoglossa</taxon>
        <taxon>Placobranchoidea</taxon>
        <taxon>Plakobranchidae</taxon>
        <taxon>Plakobranchus</taxon>
    </lineage>
</organism>
<comment type="caution">
    <text evidence="1">The sequence shown here is derived from an EMBL/GenBank/DDBJ whole genome shotgun (WGS) entry which is preliminary data.</text>
</comment>
<dbReference type="AlphaFoldDB" id="A0AAV3YT31"/>